<keyword evidence="5" id="KW-1185">Reference proteome</keyword>
<dbReference type="Pfam" id="PF10503">
    <property type="entry name" value="Esterase_PHB"/>
    <property type="match status" value="1"/>
</dbReference>
<dbReference type="SUPFAM" id="SSF53474">
    <property type="entry name" value="alpha/beta-Hydrolases"/>
    <property type="match status" value="1"/>
</dbReference>
<dbReference type="PANTHER" id="PTHR43037">
    <property type="entry name" value="UNNAMED PRODUCT-RELATED"/>
    <property type="match status" value="1"/>
</dbReference>
<gene>
    <name evidence="4" type="ORF">SAMN06295970_11744</name>
</gene>
<comment type="caution">
    <text evidence="4">The sequence shown here is derived from an EMBL/GenBank/DDBJ whole genome shotgun (WGS) entry which is preliminary data.</text>
</comment>
<evidence type="ECO:0000256" key="1">
    <source>
        <dbReference type="ARBA" id="ARBA00022729"/>
    </source>
</evidence>
<dbReference type="EMBL" id="FXUL01000017">
    <property type="protein sequence ID" value="SMP71649.1"/>
    <property type="molecule type" value="Genomic_DNA"/>
</dbReference>
<evidence type="ECO:0000313" key="4">
    <source>
        <dbReference type="EMBL" id="SMP71649.1"/>
    </source>
</evidence>
<dbReference type="Gene3D" id="3.40.50.1820">
    <property type="entry name" value="alpha/beta hydrolase"/>
    <property type="match status" value="1"/>
</dbReference>
<protein>
    <submittedName>
        <fullName evidence="4">Esterase, PHB depolymerase family</fullName>
    </submittedName>
</protein>
<feature type="compositionally biased region" description="Low complexity" evidence="3">
    <location>
        <begin position="48"/>
        <end position="69"/>
    </location>
</feature>
<sequence>MLKSLTRLWLSGMQQAAKAQRSQQKKLLKSLLPKPPRKTRSTVKAAPKRAAQPSPSSSASSSSSPSAPAAATRLPGKWMAFYYSSLSDSGTLPARRMQYWLYIPASAPAGPLPMVVMLHGCEQTAAQFAQGTRMNALAEEKGFAVVYPQQSLRGHANRCWHWYERSTQEGGDDVRLIAGIIDKVCKGYPVDRGRVYAAGISAGAGMANILALCHPEKIAAVGLHSGPVYGGGHSKTGAYGVMQLGAAHLANQAIRAVMLKAAAFPAMPAILIHGHEDRVVRRINQDQLALQFRVLNGLGPDSAAPAVDKPARTGAQASHAYRLHDFRQGRKLLLRVCEVQQLEHAWSGGDCSLKYNACQGPDASRMMWDFFERHRR</sequence>
<dbReference type="RefSeq" id="WP_283443944.1">
    <property type="nucleotide sequence ID" value="NZ_FXUL01000017.1"/>
</dbReference>
<name>A0ABY1QHE4_9BURK</name>
<dbReference type="Proteomes" id="UP001158049">
    <property type="component" value="Unassembled WGS sequence"/>
</dbReference>
<evidence type="ECO:0000313" key="5">
    <source>
        <dbReference type="Proteomes" id="UP001158049"/>
    </source>
</evidence>
<dbReference type="InterPro" id="IPR050955">
    <property type="entry name" value="Plant_Biomass_Hydrol_Est"/>
</dbReference>
<organism evidence="4 5">
    <name type="scientific">Noviherbaspirillum suwonense</name>
    <dbReference type="NCBI Taxonomy" id="1224511"/>
    <lineage>
        <taxon>Bacteria</taxon>
        <taxon>Pseudomonadati</taxon>
        <taxon>Pseudomonadota</taxon>
        <taxon>Betaproteobacteria</taxon>
        <taxon>Burkholderiales</taxon>
        <taxon>Oxalobacteraceae</taxon>
        <taxon>Noviherbaspirillum</taxon>
    </lineage>
</organism>
<keyword evidence="1" id="KW-0732">Signal</keyword>
<dbReference type="InterPro" id="IPR029058">
    <property type="entry name" value="AB_hydrolase_fold"/>
</dbReference>
<reference evidence="4 5" key="1">
    <citation type="submission" date="2017-05" db="EMBL/GenBank/DDBJ databases">
        <authorList>
            <person name="Varghese N."/>
            <person name="Submissions S."/>
        </authorList>
    </citation>
    <scope>NUCLEOTIDE SEQUENCE [LARGE SCALE GENOMIC DNA]</scope>
    <source>
        <strain evidence="4 5">DSM 26001</strain>
    </source>
</reference>
<feature type="region of interest" description="Disordered" evidence="3">
    <location>
        <begin position="19"/>
        <end position="69"/>
    </location>
</feature>
<accession>A0ABY1QHE4</accession>
<dbReference type="InterPro" id="IPR010126">
    <property type="entry name" value="Esterase_phb"/>
</dbReference>
<dbReference type="NCBIfam" id="TIGR01840">
    <property type="entry name" value="esterase_phb"/>
    <property type="match status" value="1"/>
</dbReference>
<evidence type="ECO:0000256" key="2">
    <source>
        <dbReference type="ARBA" id="ARBA00022801"/>
    </source>
</evidence>
<dbReference type="PANTHER" id="PTHR43037:SF1">
    <property type="entry name" value="BLL1128 PROTEIN"/>
    <property type="match status" value="1"/>
</dbReference>
<keyword evidence="2" id="KW-0378">Hydrolase</keyword>
<proteinExistence type="predicted"/>
<evidence type="ECO:0000256" key="3">
    <source>
        <dbReference type="SAM" id="MobiDB-lite"/>
    </source>
</evidence>